<sequence length="86" mass="9512">MGNWLGKEVQAHPRAHPSPGVRVKVRMTRTQLKELMSQVDPTRGDAELGPLIMRECLEGRLPAPVIIPSSDGGERKKQLSTIVEET</sequence>
<dbReference type="AlphaFoldDB" id="A0ABD3JGK4"/>
<feature type="region of interest" description="Disordered" evidence="1">
    <location>
        <begin position="1"/>
        <end position="20"/>
    </location>
</feature>
<dbReference type="EMBL" id="JBJKBG010000008">
    <property type="protein sequence ID" value="KAL3725892.1"/>
    <property type="molecule type" value="Genomic_DNA"/>
</dbReference>
<comment type="caution">
    <text evidence="2">The sequence shown here is derived from an EMBL/GenBank/DDBJ whole genome shotgun (WGS) entry which is preliminary data.</text>
</comment>
<accession>A0ABD3JGK4</accession>
<dbReference type="Proteomes" id="UP001634007">
    <property type="component" value="Unassembled WGS sequence"/>
</dbReference>
<protein>
    <submittedName>
        <fullName evidence="2">Uncharacterized protein</fullName>
    </submittedName>
</protein>
<proteinExistence type="predicted"/>
<evidence type="ECO:0000313" key="2">
    <source>
        <dbReference type="EMBL" id="KAL3725892.1"/>
    </source>
</evidence>
<gene>
    <name evidence="2" type="ORF">ACJRO7_030862</name>
</gene>
<keyword evidence="3" id="KW-1185">Reference proteome</keyword>
<feature type="region of interest" description="Disordered" evidence="1">
    <location>
        <begin position="64"/>
        <end position="86"/>
    </location>
</feature>
<name>A0ABD3JGK4_EUCGL</name>
<organism evidence="2 3">
    <name type="scientific">Eucalyptus globulus</name>
    <name type="common">Tasmanian blue gum</name>
    <dbReference type="NCBI Taxonomy" id="34317"/>
    <lineage>
        <taxon>Eukaryota</taxon>
        <taxon>Viridiplantae</taxon>
        <taxon>Streptophyta</taxon>
        <taxon>Embryophyta</taxon>
        <taxon>Tracheophyta</taxon>
        <taxon>Spermatophyta</taxon>
        <taxon>Magnoliopsida</taxon>
        <taxon>eudicotyledons</taxon>
        <taxon>Gunneridae</taxon>
        <taxon>Pentapetalae</taxon>
        <taxon>rosids</taxon>
        <taxon>malvids</taxon>
        <taxon>Myrtales</taxon>
        <taxon>Myrtaceae</taxon>
        <taxon>Myrtoideae</taxon>
        <taxon>Eucalypteae</taxon>
        <taxon>Eucalyptus</taxon>
    </lineage>
</organism>
<evidence type="ECO:0000313" key="3">
    <source>
        <dbReference type="Proteomes" id="UP001634007"/>
    </source>
</evidence>
<evidence type="ECO:0000256" key="1">
    <source>
        <dbReference type="SAM" id="MobiDB-lite"/>
    </source>
</evidence>
<reference evidence="2 3" key="1">
    <citation type="submission" date="2024-11" db="EMBL/GenBank/DDBJ databases">
        <title>Chromosome-level genome assembly of Eucalyptus globulus Labill. provides insights into its genome evolution.</title>
        <authorList>
            <person name="Li X."/>
        </authorList>
    </citation>
    <scope>NUCLEOTIDE SEQUENCE [LARGE SCALE GENOMIC DNA]</scope>
    <source>
        <strain evidence="2">CL2024</strain>
        <tissue evidence="2">Fresh tender leaves</tissue>
    </source>
</reference>